<protein>
    <recommendedName>
        <fullName evidence="2">Glycosyltransferase subfamily 4-like N-terminal domain-containing protein</fullName>
    </recommendedName>
</protein>
<proteinExistence type="predicted"/>
<dbReference type="AlphaFoldDB" id="A0A383ED02"/>
<accession>A0A383ED02</accession>
<gene>
    <name evidence="1" type="ORF">METZ01_LOCUS507570</name>
</gene>
<organism evidence="1">
    <name type="scientific">marine metagenome</name>
    <dbReference type="NCBI Taxonomy" id="408172"/>
    <lineage>
        <taxon>unclassified sequences</taxon>
        <taxon>metagenomes</taxon>
        <taxon>ecological metagenomes</taxon>
    </lineage>
</organism>
<sequence>MPKKIKKALYVQFFNPMHCPVLIHGCNILAHKGWEMLILGAQNIADPSNRMEMKLHKNITLKLLRYAKPGIQQKLQYLHFNLWILLKMIFWKPQVLYASEKLVCPIAYIIKIFCNRIKVIYFEPMYAGEGSQIRPGFVRVSRVRLARIADLCLVPNEA</sequence>
<feature type="non-terminal residue" evidence="1">
    <location>
        <position position="158"/>
    </location>
</feature>
<reference evidence="1" key="1">
    <citation type="submission" date="2018-05" db="EMBL/GenBank/DDBJ databases">
        <authorList>
            <person name="Lanie J.A."/>
            <person name="Ng W.-L."/>
            <person name="Kazmierczak K.M."/>
            <person name="Andrzejewski T.M."/>
            <person name="Davidsen T.M."/>
            <person name="Wayne K.J."/>
            <person name="Tettelin H."/>
            <person name="Glass J.I."/>
            <person name="Rusch D."/>
            <person name="Podicherti R."/>
            <person name="Tsui H.-C.T."/>
            <person name="Winkler M.E."/>
        </authorList>
    </citation>
    <scope>NUCLEOTIDE SEQUENCE</scope>
</reference>
<dbReference type="EMBL" id="UINC01224903">
    <property type="protein sequence ID" value="SVE54716.1"/>
    <property type="molecule type" value="Genomic_DNA"/>
</dbReference>
<evidence type="ECO:0008006" key="2">
    <source>
        <dbReference type="Google" id="ProtNLM"/>
    </source>
</evidence>
<evidence type="ECO:0000313" key="1">
    <source>
        <dbReference type="EMBL" id="SVE54716.1"/>
    </source>
</evidence>
<name>A0A383ED02_9ZZZZ</name>